<dbReference type="Proteomes" id="UP000821845">
    <property type="component" value="Chromosome 2"/>
</dbReference>
<comment type="caution">
    <text evidence="1">The sequence shown here is derived from an EMBL/GenBank/DDBJ whole genome shotgun (WGS) entry which is preliminary data.</text>
</comment>
<gene>
    <name evidence="1" type="ORF">HPB50_005639</name>
</gene>
<evidence type="ECO:0000313" key="2">
    <source>
        <dbReference type="Proteomes" id="UP000821845"/>
    </source>
</evidence>
<sequence>MISRVAKTEGNMRNDTMLALKNPAQVDTGEVYPHVSSSRKLCAPDILQISPRDALFRYVALHLTVYMSPFLEDGQPFVEASSFLLSGRTRSQPKWRLCVRLVDMVLPSLLNMAFEQYMSSSNTFSELMAYIMAEELRSAFIDEFSHLQRLDNWTMFIVSEKIEAEVPPTNNSFQYFLKLSAVVASKWADSTWRFVADGRVNVPLKNSYEFASAFSCAPDTPMNPTSKCNFWD</sequence>
<proteinExistence type="predicted"/>
<protein>
    <submittedName>
        <fullName evidence="1">Uncharacterized protein</fullName>
    </submittedName>
</protein>
<dbReference type="EMBL" id="CM023482">
    <property type="protein sequence ID" value="KAH6937967.1"/>
    <property type="molecule type" value="Genomic_DNA"/>
</dbReference>
<keyword evidence="2" id="KW-1185">Reference proteome</keyword>
<name>A0ACB7SS50_HYAAI</name>
<evidence type="ECO:0000313" key="1">
    <source>
        <dbReference type="EMBL" id="KAH6937967.1"/>
    </source>
</evidence>
<organism evidence="1 2">
    <name type="scientific">Hyalomma asiaticum</name>
    <name type="common">Tick</name>
    <dbReference type="NCBI Taxonomy" id="266040"/>
    <lineage>
        <taxon>Eukaryota</taxon>
        <taxon>Metazoa</taxon>
        <taxon>Ecdysozoa</taxon>
        <taxon>Arthropoda</taxon>
        <taxon>Chelicerata</taxon>
        <taxon>Arachnida</taxon>
        <taxon>Acari</taxon>
        <taxon>Parasitiformes</taxon>
        <taxon>Ixodida</taxon>
        <taxon>Ixodoidea</taxon>
        <taxon>Ixodidae</taxon>
        <taxon>Hyalomminae</taxon>
        <taxon>Hyalomma</taxon>
    </lineage>
</organism>
<accession>A0ACB7SS50</accession>
<reference evidence="1" key="1">
    <citation type="submission" date="2020-05" db="EMBL/GenBank/DDBJ databases">
        <title>Large-scale comparative analyses of tick genomes elucidate their genetic diversity and vector capacities.</title>
        <authorList>
            <person name="Jia N."/>
            <person name="Wang J."/>
            <person name="Shi W."/>
            <person name="Du L."/>
            <person name="Sun Y."/>
            <person name="Zhan W."/>
            <person name="Jiang J."/>
            <person name="Wang Q."/>
            <person name="Zhang B."/>
            <person name="Ji P."/>
            <person name="Sakyi L.B."/>
            <person name="Cui X."/>
            <person name="Yuan T."/>
            <person name="Jiang B."/>
            <person name="Yang W."/>
            <person name="Lam T.T.-Y."/>
            <person name="Chang Q."/>
            <person name="Ding S."/>
            <person name="Wang X."/>
            <person name="Zhu J."/>
            <person name="Ruan X."/>
            <person name="Zhao L."/>
            <person name="Wei J."/>
            <person name="Que T."/>
            <person name="Du C."/>
            <person name="Cheng J."/>
            <person name="Dai P."/>
            <person name="Han X."/>
            <person name="Huang E."/>
            <person name="Gao Y."/>
            <person name="Liu J."/>
            <person name="Shao H."/>
            <person name="Ye R."/>
            <person name="Li L."/>
            <person name="Wei W."/>
            <person name="Wang X."/>
            <person name="Wang C."/>
            <person name="Yang T."/>
            <person name="Huo Q."/>
            <person name="Li W."/>
            <person name="Guo W."/>
            <person name="Chen H."/>
            <person name="Zhou L."/>
            <person name="Ni X."/>
            <person name="Tian J."/>
            <person name="Zhou Y."/>
            <person name="Sheng Y."/>
            <person name="Liu T."/>
            <person name="Pan Y."/>
            <person name="Xia L."/>
            <person name="Li J."/>
            <person name="Zhao F."/>
            <person name="Cao W."/>
        </authorList>
    </citation>
    <scope>NUCLEOTIDE SEQUENCE</scope>
    <source>
        <strain evidence="1">Hyas-2018</strain>
    </source>
</reference>